<dbReference type="Pfam" id="PF02880">
    <property type="entry name" value="PGM_PMM_III"/>
    <property type="match status" value="1"/>
</dbReference>
<comment type="similarity">
    <text evidence="2 7">Belongs to the phosphohexose mutase family.</text>
</comment>
<dbReference type="GO" id="GO:0005975">
    <property type="term" value="P:carbohydrate metabolic process"/>
    <property type="evidence" value="ECO:0007669"/>
    <property type="project" value="InterPro"/>
</dbReference>
<feature type="domain" description="Alpha-D-phosphohexomutase alpha/beta/alpha" evidence="11">
    <location>
        <begin position="262"/>
        <end position="368"/>
    </location>
</feature>
<dbReference type="EMBL" id="CP133772">
    <property type="protein sequence ID" value="WYX99853.1"/>
    <property type="molecule type" value="Genomic_DNA"/>
</dbReference>
<dbReference type="FunFam" id="3.40.120.10:FF:000001">
    <property type="entry name" value="Phosphoglucosamine mutase"/>
    <property type="match status" value="1"/>
</dbReference>
<dbReference type="PRINTS" id="PR00509">
    <property type="entry name" value="PGMPMM"/>
</dbReference>
<evidence type="ECO:0000256" key="1">
    <source>
        <dbReference type="ARBA" id="ARBA00001946"/>
    </source>
</evidence>
<dbReference type="InterPro" id="IPR016066">
    <property type="entry name" value="A-D-PHexomutase_CS"/>
</dbReference>
<evidence type="ECO:0000256" key="2">
    <source>
        <dbReference type="ARBA" id="ARBA00010231"/>
    </source>
</evidence>
<dbReference type="InterPro" id="IPR024086">
    <property type="entry name" value="GlmM_arc-type"/>
</dbReference>
<dbReference type="SUPFAM" id="SSF53738">
    <property type="entry name" value="Phosphoglucomutase, first 3 domains"/>
    <property type="match status" value="3"/>
</dbReference>
<gene>
    <name evidence="12" type="primary">glmM</name>
    <name evidence="12" type="ORF">OXIME_000398</name>
</gene>
<dbReference type="Pfam" id="PF00408">
    <property type="entry name" value="PGM_PMM_IV"/>
    <property type="match status" value="1"/>
</dbReference>
<dbReference type="InterPro" id="IPR036900">
    <property type="entry name" value="A-D-PHexomutase_C_sf"/>
</dbReference>
<dbReference type="RefSeq" id="WP_393971812.1">
    <property type="nucleotide sequence ID" value="NZ_CP133772.1"/>
</dbReference>
<dbReference type="CDD" id="cd03087">
    <property type="entry name" value="PGM_like1"/>
    <property type="match status" value="1"/>
</dbReference>
<dbReference type="InterPro" id="IPR016055">
    <property type="entry name" value="A-D-PHexomutase_a/b/a-I/II/III"/>
</dbReference>
<evidence type="ECO:0000259" key="9">
    <source>
        <dbReference type="Pfam" id="PF02878"/>
    </source>
</evidence>
<keyword evidence="6 12" id="KW-0413">Isomerase</keyword>
<evidence type="ECO:0000256" key="3">
    <source>
        <dbReference type="ARBA" id="ARBA00022553"/>
    </source>
</evidence>
<dbReference type="SUPFAM" id="SSF55957">
    <property type="entry name" value="Phosphoglucomutase, C-terminal domain"/>
    <property type="match status" value="1"/>
</dbReference>
<evidence type="ECO:0000256" key="4">
    <source>
        <dbReference type="ARBA" id="ARBA00022723"/>
    </source>
</evidence>
<dbReference type="FunFam" id="3.40.120.10:FF:000003">
    <property type="entry name" value="Phosphoglucosamine mutase"/>
    <property type="match status" value="1"/>
</dbReference>
<evidence type="ECO:0000256" key="6">
    <source>
        <dbReference type="ARBA" id="ARBA00023235"/>
    </source>
</evidence>
<dbReference type="GO" id="GO:0000287">
    <property type="term" value="F:magnesium ion binding"/>
    <property type="evidence" value="ECO:0007669"/>
    <property type="project" value="InterPro"/>
</dbReference>
<dbReference type="AlphaFoldDB" id="A0AAX4NFF6"/>
<name>A0AAX4NFF6_9ARCH</name>
<dbReference type="KEGG" id="omr:OXIME_000398"/>
<protein>
    <submittedName>
        <fullName evidence="12">Phosphoglucosamine mutase</fullName>
        <ecNumber evidence="12">5.4.2.10</ecNumber>
    </submittedName>
</protein>
<dbReference type="InterPro" id="IPR005846">
    <property type="entry name" value="A-D-PHexomutase_a/b/a-III"/>
</dbReference>
<evidence type="ECO:0000313" key="13">
    <source>
        <dbReference type="Proteomes" id="UP001451606"/>
    </source>
</evidence>
<evidence type="ECO:0000256" key="5">
    <source>
        <dbReference type="ARBA" id="ARBA00022842"/>
    </source>
</evidence>
<keyword evidence="5 7" id="KW-0460">Magnesium</keyword>
<dbReference type="PROSITE" id="PS00710">
    <property type="entry name" value="PGM_PMM"/>
    <property type="match status" value="1"/>
</dbReference>
<feature type="domain" description="Alpha-D-phosphohexomutase C-terminal" evidence="8">
    <location>
        <begin position="396"/>
        <end position="446"/>
    </location>
</feature>
<evidence type="ECO:0000259" key="10">
    <source>
        <dbReference type="Pfam" id="PF02879"/>
    </source>
</evidence>
<dbReference type="GeneID" id="95967123"/>
<sequence>MINKSQKSTRLFGTNGIRGIPNMDLTPEFCSRVGKAIGTVFKTRDIAMGKDTRVSGEMIWSAVESGILSTGVNVTDLGILPTPALQYYCKVHSVYGVIITASHNPPKFNGIKCIDKDGTELQREREEEIEFIVEQGEFMKADVKNMGQRTFYPLAVNDYIEGIKKIITPENVKKAEFRVAIDTGNGAAFRSSPELLTELNCKVVTLNANPDGNFTSRNSEPKPENLGDLIALMKTGKFDLGVAHDGDADRCVFVDENGNFIDGDRSLALIVKYFTSRGSKVVTPVSSSDVIEDVCNKNGAVLVKTRVGAPIVSRTMIKEKALVGGEENGGIIYGRHQYCRDGAMAMALVLDLMAREKKKISALLSDLPAYAMYKTSTELTEDWNQVRKRIIDRAGAEEIDFTDGLKLYLREGWVLARPSGTEPIMRIFAQSKTVEKARELAEFIIKIASP</sequence>
<dbReference type="InterPro" id="IPR005841">
    <property type="entry name" value="Alpha-D-phosphohexomutase_SF"/>
</dbReference>
<dbReference type="Gene3D" id="3.40.120.10">
    <property type="entry name" value="Alpha-D-Glucose-1,6-Bisphosphate, subunit A, domain 3"/>
    <property type="match status" value="3"/>
</dbReference>
<comment type="cofactor">
    <cofactor evidence="1">
        <name>Mg(2+)</name>
        <dbReference type="ChEBI" id="CHEBI:18420"/>
    </cofactor>
</comment>
<organism evidence="12 13">
    <name type="scientific">Oxyplasma meridianum</name>
    <dbReference type="NCBI Taxonomy" id="3073602"/>
    <lineage>
        <taxon>Archaea</taxon>
        <taxon>Methanobacteriati</taxon>
        <taxon>Thermoplasmatota</taxon>
        <taxon>Thermoplasmata</taxon>
        <taxon>Thermoplasmatales</taxon>
        <taxon>Thermoplasmataceae</taxon>
        <taxon>Oxyplasma</taxon>
    </lineage>
</organism>
<dbReference type="PANTHER" id="PTHR43771:SF1">
    <property type="entry name" value="PHOSPHOMANNOMUTASE"/>
    <property type="match status" value="1"/>
</dbReference>
<feature type="domain" description="Alpha-D-phosphohexomutase alpha/beta/alpha" evidence="9">
    <location>
        <begin position="10"/>
        <end position="138"/>
    </location>
</feature>
<evidence type="ECO:0000259" key="11">
    <source>
        <dbReference type="Pfam" id="PF02880"/>
    </source>
</evidence>
<dbReference type="Proteomes" id="UP001451606">
    <property type="component" value="Chromosome"/>
</dbReference>
<dbReference type="GO" id="GO:0008966">
    <property type="term" value="F:phosphoglucosamine mutase activity"/>
    <property type="evidence" value="ECO:0007669"/>
    <property type="project" value="UniProtKB-EC"/>
</dbReference>
<proteinExistence type="inferred from homology"/>
<evidence type="ECO:0000256" key="7">
    <source>
        <dbReference type="RuleBase" id="RU004326"/>
    </source>
</evidence>
<feature type="domain" description="Alpha-D-phosphohexomutase alpha/beta/alpha" evidence="10">
    <location>
        <begin position="158"/>
        <end position="258"/>
    </location>
</feature>
<dbReference type="Pfam" id="PF02878">
    <property type="entry name" value="PGM_PMM_I"/>
    <property type="match status" value="1"/>
</dbReference>
<keyword evidence="13" id="KW-1185">Reference proteome</keyword>
<evidence type="ECO:0000313" key="12">
    <source>
        <dbReference type="EMBL" id="WYX99853.1"/>
    </source>
</evidence>
<dbReference type="EC" id="5.4.2.10" evidence="12"/>
<reference evidence="12 13" key="1">
    <citation type="submission" date="2023-09" db="EMBL/GenBank/DDBJ databases">
        <authorList>
            <person name="Golyshina O.V."/>
            <person name="Lunev E.A."/>
            <person name="Bargiela R."/>
            <person name="Gaines M.C."/>
            <person name="Daum B."/>
            <person name="Bale N.J."/>
            <person name="Koenen M."/>
            <person name="Sinninghe Damst J.S."/>
            <person name="Yakimov M."/>
            <person name="Golyshin P.N."/>
        </authorList>
    </citation>
    <scope>NUCLEOTIDE SEQUENCE [LARGE SCALE GENOMIC DNA]</scope>
    <source>
        <strain evidence="12 13">M1</strain>
    </source>
</reference>
<dbReference type="InterPro" id="IPR005843">
    <property type="entry name" value="A-D-PHexomutase_C"/>
</dbReference>
<keyword evidence="3" id="KW-0597">Phosphoprotein</keyword>
<dbReference type="Pfam" id="PF02879">
    <property type="entry name" value="PGM_PMM_II"/>
    <property type="match status" value="1"/>
</dbReference>
<keyword evidence="4 7" id="KW-0479">Metal-binding</keyword>
<dbReference type="InterPro" id="IPR005845">
    <property type="entry name" value="A-D-PHexomutase_a/b/a-II"/>
</dbReference>
<evidence type="ECO:0000259" key="8">
    <source>
        <dbReference type="Pfam" id="PF00408"/>
    </source>
</evidence>
<dbReference type="Gene3D" id="3.30.310.50">
    <property type="entry name" value="Alpha-D-phosphohexomutase, C-terminal domain"/>
    <property type="match status" value="1"/>
</dbReference>
<dbReference type="PANTHER" id="PTHR43771">
    <property type="entry name" value="PHOSPHOMANNOMUTASE"/>
    <property type="match status" value="1"/>
</dbReference>
<dbReference type="NCBIfam" id="TIGR03990">
    <property type="entry name" value="Arch_GlmM"/>
    <property type="match status" value="1"/>
</dbReference>
<dbReference type="InterPro" id="IPR005844">
    <property type="entry name" value="A-D-PHexomutase_a/b/a-I"/>
</dbReference>
<accession>A0AAX4NFF6</accession>